<dbReference type="RefSeq" id="WP_133317942.1">
    <property type="nucleotide sequence ID" value="NZ_SMTL01000007.1"/>
</dbReference>
<proteinExistence type="predicted"/>
<name>A0A4R5UA03_9HYPH</name>
<dbReference type="Proteomes" id="UP000295238">
    <property type="component" value="Unassembled WGS sequence"/>
</dbReference>
<sequence>MGFFKEGAAIVEIDGKECFSAEDADGASLGLFSTVEAALGAQRIINIKKLTLRKLESERAYHEGIIELWDGRTRNFVATFDDVWVLARDSFEEQLNQKAALKPY</sequence>
<comment type="caution">
    <text evidence="1">The sequence shown here is derived from an EMBL/GenBank/DDBJ whole genome shotgun (WGS) entry which is preliminary data.</text>
</comment>
<reference evidence="1 2" key="1">
    <citation type="submission" date="2019-03" db="EMBL/GenBank/DDBJ databases">
        <title>Rhizobium sp. nov., an bacterium isolated from biocrust in Mu Us Desert.</title>
        <authorList>
            <person name="Lixiong L."/>
        </authorList>
    </citation>
    <scope>NUCLEOTIDE SEQUENCE [LARGE SCALE GENOMIC DNA]</scope>
    <source>
        <strain evidence="1 2">SPY-1</strain>
    </source>
</reference>
<evidence type="ECO:0000313" key="1">
    <source>
        <dbReference type="EMBL" id="TDK31226.1"/>
    </source>
</evidence>
<organism evidence="1 2">
    <name type="scientific">Rhizobium deserti</name>
    <dbReference type="NCBI Taxonomy" id="2547961"/>
    <lineage>
        <taxon>Bacteria</taxon>
        <taxon>Pseudomonadati</taxon>
        <taxon>Pseudomonadota</taxon>
        <taxon>Alphaproteobacteria</taxon>
        <taxon>Hyphomicrobiales</taxon>
        <taxon>Rhizobiaceae</taxon>
        <taxon>Rhizobium/Agrobacterium group</taxon>
        <taxon>Rhizobium</taxon>
    </lineage>
</organism>
<accession>A0A4R5UA03</accession>
<keyword evidence="2" id="KW-1185">Reference proteome</keyword>
<evidence type="ECO:0000313" key="2">
    <source>
        <dbReference type="Proteomes" id="UP000295238"/>
    </source>
</evidence>
<gene>
    <name evidence="1" type="ORF">E2F50_19940</name>
</gene>
<dbReference type="EMBL" id="SMTL01000007">
    <property type="protein sequence ID" value="TDK31226.1"/>
    <property type="molecule type" value="Genomic_DNA"/>
</dbReference>
<protein>
    <submittedName>
        <fullName evidence="1">Uncharacterized protein</fullName>
    </submittedName>
</protein>
<dbReference type="AlphaFoldDB" id="A0A4R5UA03"/>